<dbReference type="SUPFAM" id="SSF50939">
    <property type="entry name" value="Sialidases"/>
    <property type="match status" value="1"/>
</dbReference>
<sequence length="847" mass="91478">MPELDARADARGERIDLDLTLVGTAESVPHARVLRRRSSTPKSATDGLVVLDLADLFTQAGDPWPEVRRQRYLVLNTLAEGGMVQAELAAYVGAGGAVEQVVITAYDRTSDGVRVVRIDQVSRVVTTGGATEIFQRIGAAPETSAGTFTASGGQVVWSAGAVTLAVDYDRREDQETVSTVLEEGGARVRFSTRADGEDIRVTDYRASFNPDTGEWTRTLRIADEERSSKAPRGALDPGPTRFPSSAARGLEPGTTYYYAAFAATSGAFAAKPFATAAATATASYGGGDLLYRLLPEAHRFFDEREAAQAGAGQLRRFLRIFGDGVDLARSTAEGLLSLHDVITVDAAHLPRLAAWIGWEPDRTLAEEVQRTDILAAPEIFGTVGTIPNLTSLVSRVTGYECDVKEFVNNVFMTNAPETSRHVQVYQAINTGAGFGAPGPQANLYPPSNEPAITQAWPDAFDGEPSAAIGPGGSVWLFWHAHRAAAGRPGRRRVWAQRLKGLDPAPIDVLGDLPDDPGFVDEGPAALFDGARMWLFWSSNRGKTTDLWARTFTGDLATRSAAVRLTSHAAPDARPAAARDTSGRIWVFWESRRRGPTDIWAISTADGVTWDKPVRVTSGDARDQMPAAVIDPAGVLRLFWSADRGDRSVILQTKRTGAGFGAPEEVVSAAPGVRNEAPAAVVWNGNVWLLWCSNQGGRFRIWARVQAGGTVWGTSFLAIGRLSNDRDPAPVLDGAALSLFFSSREGGERFQSRTVDTASPAGKLALKTMHRHADRMHYTYDTRRAKESFYARDAVGIYLRASGVPDVEQRQAVTRAGAFVAPFRPLQMRLVWILERADGSIEAVQSDG</sequence>
<comment type="caution">
    <text evidence="2">The sequence shown here is derived from an EMBL/GenBank/DDBJ whole genome shotgun (WGS) entry which is preliminary data.</text>
</comment>
<protein>
    <recommendedName>
        <fullName evidence="4">Fibronectin type-III domain-containing protein</fullName>
    </recommendedName>
</protein>
<name>A0ABT5BY14_9BACT</name>
<accession>A0ABT5BY14</accession>
<evidence type="ECO:0000313" key="2">
    <source>
        <dbReference type="EMBL" id="MDC0679050.1"/>
    </source>
</evidence>
<evidence type="ECO:0008006" key="4">
    <source>
        <dbReference type="Google" id="ProtNLM"/>
    </source>
</evidence>
<evidence type="ECO:0000256" key="1">
    <source>
        <dbReference type="SAM" id="MobiDB-lite"/>
    </source>
</evidence>
<keyword evidence="3" id="KW-1185">Reference proteome</keyword>
<evidence type="ECO:0000313" key="3">
    <source>
        <dbReference type="Proteomes" id="UP001217485"/>
    </source>
</evidence>
<proteinExistence type="predicted"/>
<reference evidence="2 3" key="1">
    <citation type="submission" date="2023-01" db="EMBL/GenBank/DDBJ databases">
        <title>Minimal conservation of predation-associated metabolite biosynthetic gene clusters underscores biosynthetic potential of Myxococcota including descriptions for ten novel species: Archangium lansinium sp. nov., Myxococcus landrumus sp. nov., Nannocystis bai.</title>
        <authorList>
            <person name="Ahearne A."/>
            <person name="Stevens C."/>
            <person name="Dowd S."/>
        </authorList>
    </citation>
    <scope>NUCLEOTIDE SEQUENCE [LARGE SCALE GENOMIC DNA]</scope>
    <source>
        <strain evidence="2 3">WIWO2</strain>
    </source>
</reference>
<dbReference type="Gene3D" id="2.115.10.20">
    <property type="entry name" value="Glycosyl hydrolase domain, family 43"/>
    <property type="match status" value="1"/>
</dbReference>
<dbReference type="InterPro" id="IPR036278">
    <property type="entry name" value="Sialidase_sf"/>
</dbReference>
<gene>
    <name evidence="2" type="ORF">POL72_15005</name>
</gene>
<dbReference type="Proteomes" id="UP001217485">
    <property type="component" value="Unassembled WGS sequence"/>
</dbReference>
<dbReference type="EMBL" id="JAQNDK010000002">
    <property type="protein sequence ID" value="MDC0679050.1"/>
    <property type="molecule type" value="Genomic_DNA"/>
</dbReference>
<dbReference type="RefSeq" id="WP_272095985.1">
    <property type="nucleotide sequence ID" value="NZ_JAQNDK010000002.1"/>
</dbReference>
<feature type="region of interest" description="Disordered" evidence="1">
    <location>
        <begin position="222"/>
        <end position="247"/>
    </location>
</feature>
<organism evidence="2 3">
    <name type="scientific">Sorangium atrum</name>
    <dbReference type="NCBI Taxonomy" id="2995308"/>
    <lineage>
        <taxon>Bacteria</taxon>
        <taxon>Pseudomonadati</taxon>
        <taxon>Myxococcota</taxon>
        <taxon>Polyangia</taxon>
        <taxon>Polyangiales</taxon>
        <taxon>Polyangiaceae</taxon>
        <taxon>Sorangium</taxon>
    </lineage>
</organism>
<dbReference type="InterPro" id="IPR023296">
    <property type="entry name" value="Glyco_hydro_beta-prop_sf"/>
</dbReference>